<dbReference type="OrthoDB" id="3694202at2"/>
<dbReference type="Pfam" id="PF03819">
    <property type="entry name" value="MazG"/>
    <property type="match status" value="1"/>
</dbReference>
<dbReference type="SUPFAM" id="SSF101386">
    <property type="entry name" value="all-alpha NTP pyrophosphatases"/>
    <property type="match status" value="1"/>
</dbReference>
<dbReference type="EMBL" id="FNCN01000029">
    <property type="protein sequence ID" value="SDH97635.1"/>
    <property type="molecule type" value="Genomic_DNA"/>
</dbReference>
<dbReference type="AlphaFoldDB" id="A0A1G8GTB5"/>
<keyword evidence="3" id="KW-1185">Reference proteome</keyword>
<evidence type="ECO:0000313" key="3">
    <source>
        <dbReference type="Proteomes" id="UP000198923"/>
    </source>
</evidence>
<keyword evidence="2" id="KW-0378">Hydrolase</keyword>
<dbReference type="InterPro" id="IPR004518">
    <property type="entry name" value="MazG-like_dom"/>
</dbReference>
<dbReference type="Proteomes" id="UP000198923">
    <property type="component" value="Unassembled WGS sequence"/>
</dbReference>
<gene>
    <name evidence="2" type="ORF">SAMN05421505_1299</name>
</gene>
<evidence type="ECO:0000259" key="1">
    <source>
        <dbReference type="Pfam" id="PF03819"/>
    </source>
</evidence>
<evidence type="ECO:0000313" key="2">
    <source>
        <dbReference type="EMBL" id="SDH97635.1"/>
    </source>
</evidence>
<reference evidence="2 3" key="1">
    <citation type="submission" date="2016-10" db="EMBL/GenBank/DDBJ databases">
        <authorList>
            <person name="de Groot N.N."/>
        </authorList>
    </citation>
    <scope>NUCLEOTIDE SEQUENCE [LARGE SCALE GENOMIC DNA]</scope>
    <source>
        <strain evidence="2 3">CPCC 201354</strain>
    </source>
</reference>
<organism evidence="2 3">
    <name type="scientific">Sinosporangium album</name>
    <dbReference type="NCBI Taxonomy" id="504805"/>
    <lineage>
        <taxon>Bacteria</taxon>
        <taxon>Bacillati</taxon>
        <taxon>Actinomycetota</taxon>
        <taxon>Actinomycetes</taxon>
        <taxon>Streptosporangiales</taxon>
        <taxon>Streptosporangiaceae</taxon>
        <taxon>Sinosporangium</taxon>
    </lineage>
</organism>
<dbReference type="PANTHER" id="PTHR42702:SF1">
    <property type="entry name" value="REGULATORY PROTEIN FOR BETA-LACTAMASE"/>
    <property type="match status" value="1"/>
</dbReference>
<name>A0A1G8GTB5_9ACTN</name>
<protein>
    <submittedName>
        <fullName evidence="2">MazG nucleotide pyrophosphohydrolase domain-containing protein</fullName>
    </submittedName>
</protein>
<dbReference type="Gene3D" id="1.10.287.1080">
    <property type="entry name" value="MazG-like"/>
    <property type="match status" value="1"/>
</dbReference>
<feature type="domain" description="NTP pyrophosphohydrolase MazG-like" evidence="1">
    <location>
        <begin position="33"/>
        <end position="86"/>
    </location>
</feature>
<dbReference type="GO" id="GO:0016787">
    <property type="term" value="F:hydrolase activity"/>
    <property type="evidence" value="ECO:0007669"/>
    <property type="project" value="UniProtKB-KW"/>
</dbReference>
<dbReference type="PANTHER" id="PTHR42702">
    <property type="entry name" value="NUCLEOTIDE PYROPHOSPHOHYDROLASE"/>
    <property type="match status" value="1"/>
</dbReference>
<dbReference type="STRING" id="504805.SAMN05421505_1299"/>
<sequence>MHLREVQKRAWENKLAKGFNTTDLPLEFALTHAELSEAFEAARKHPDTLGEELADVLIFLASIAEMAGVDLDSAVEAKMAKNVTRRYERSATGTLTKVVEGPHSSTQATP</sequence>
<proteinExistence type="predicted"/>
<accession>A0A1G8GTB5</accession>
<dbReference type="RefSeq" id="WP_093173544.1">
    <property type="nucleotide sequence ID" value="NZ_FNCN01000029.1"/>
</dbReference>